<evidence type="ECO:0000256" key="1">
    <source>
        <dbReference type="SAM" id="Phobius"/>
    </source>
</evidence>
<name>A0ABD5V467_9EURY</name>
<evidence type="ECO:0000259" key="2">
    <source>
        <dbReference type="Pfam" id="PF24007"/>
    </source>
</evidence>
<reference evidence="3 4" key="1">
    <citation type="journal article" date="2019" name="Int. J. Syst. Evol. Microbiol.">
        <title>The Global Catalogue of Microorganisms (GCM) 10K type strain sequencing project: providing services to taxonomists for standard genome sequencing and annotation.</title>
        <authorList>
            <consortium name="The Broad Institute Genomics Platform"/>
            <consortium name="The Broad Institute Genome Sequencing Center for Infectious Disease"/>
            <person name="Wu L."/>
            <person name="Ma J."/>
        </authorList>
    </citation>
    <scope>NUCLEOTIDE SEQUENCE [LARGE SCALE GENOMIC DNA]</scope>
    <source>
        <strain evidence="3 4">CGMCC 1.3240</strain>
    </source>
</reference>
<dbReference type="InterPro" id="IPR055745">
    <property type="entry name" value="DUF7321"/>
</dbReference>
<feature type="transmembrane region" description="Helical" evidence="1">
    <location>
        <begin position="6"/>
        <end position="25"/>
    </location>
</feature>
<comment type="caution">
    <text evidence="3">The sequence shown here is derived from an EMBL/GenBank/DDBJ whole genome shotgun (WGS) entry which is preliminary data.</text>
</comment>
<keyword evidence="1" id="KW-0812">Transmembrane</keyword>
<dbReference type="Proteomes" id="UP001596312">
    <property type="component" value="Unassembled WGS sequence"/>
</dbReference>
<accession>A0ABD5V467</accession>
<gene>
    <name evidence="3" type="ORF">ACFQGH_13750</name>
</gene>
<proteinExistence type="predicted"/>
<dbReference type="RefSeq" id="WP_340604814.1">
    <property type="nucleotide sequence ID" value="NZ_JBBMXV010000004.1"/>
</dbReference>
<sequence length="162" mass="18046">MVEAAVWATIALVSVTVSFPFYLYGAWIIVENEPVTWAVLTRHLKYIVTGLVLTTGPVVLWMAPRLLDQLTGVQAMHAVFGVQAYAFLLFALTGIVRIFQAKYGHDLYGDPGQEVDIDDLHENMGAWRFRLRVGVIGYVLCWLVAYVLGVAQFALNYVLPAV</sequence>
<dbReference type="AlphaFoldDB" id="A0ABD5V467"/>
<evidence type="ECO:0000313" key="4">
    <source>
        <dbReference type="Proteomes" id="UP001596312"/>
    </source>
</evidence>
<dbReference type="Pfam" id="PF24007">
    <property type="entry name" value="DUF7321"/>
    <property type="match status" value="1"/>
</dbReference>
<keyword evidence="1" id="KW-0472">Membrane</keyword>
<feature type="transmembrane region" description="Helical" evidence="1">
    <location>
        <begin position="133"/>
        <end position="155"/>
    </location>
</feature>
<evidence type="ECO:0000313" key="3">
    <source>
        <dbReference type="EMBL" id="MFC6906257.1"/>
    </source>
</evidence>
<organism evidence="3 4">
    <name type="scientific">Halalkalicoccus tibetensis</name>
    <dbReference type="NCBI Taxonomy" id="175632"/>
    <lineage>
        <taxon>Archaea</taxon>
        <taxon>Methanobacteriati</taxon>
        <taxon>Methanobacteriota</taxon>
        <taxon>Stenosarchaea group</taxon>
        <taxon>Halobacteria</taxon>
        <taxon>Halobacteriales</taxon>
        <taxon>Halococcaceae</taxon>
        <taxon>Halalkalicoccus</taxon>
    </lineage>
</organism>
<keyword evidence="1" id="KW-1133">Transmembrane helix</keyword>
<feature type="transmembrane region" description="Helical" evidence="1">
    <location>
        <begin position="75"/>
        <end position="99"/>
    </location>
</feature>
<feature type="transmembrane region" description="Helical" evidence="1">
    <location>
        <begin position="46"/>
        <end position="63"/>
    </location>
</feature>
<keyword evidence="4" id="KW-1185">Reference proteome</keyword>
<protein>
    <recommendedName>
        <fullName evidence="2">DUF7321 domain-containing protein</fullName>
    </recommendedName>
</protein>
<dbReference type="EMBL" id="JBHSXQ010000004">
    <property type="protein sequence ID" value="MFC6906257.1"/>
    <property type="molecule type" value="Genomic_DNA"/>
</dbReference>
<feature type="domain" description="DUF7321" evidence="2">
    <location>
        <begin position="6"/>
        <end position="158"/>
    </location>
</feature>